<dbReference type="Proteomes" id="UP000600799">
    <property type="component" value="Unassembled WGS sequence"/>
</dbReference>
<organism evidence="1 2">
    <name type="scientific">Novosphingobium jiangmenense</name>
    <dbReference type="NCBI Taxonomy" id="2791981"/>
    <lineage>
        <taxon>Bacteria</taxon>
        <taxon>Pseudomonadati</taxon>
        <taxon>Pseudomonadota</taxon>
        <taxon>Alphaproteobacteria</taxon>
        <taxon>Sphingomonadales</taxon>
        <taxon>Sphingomonadaceae</taxon>
        <taxon>Novosphingobium</taxon>
    </lineage>
</organism>
<protein>
    <recommendedName>
        <fullName evidence="3">PilZ domain-containing protein</fullName>
    </recommendedName>
</protein>
<sequence>MWLNHDGVTGQGPWVAGVPSGPIVAGYRRGVFRAKVNACELTRTHAQIECLENPPAGTTVWLKLHGLEARAAVVEDSAAFRMRVRFAEPFHPAVLDAILGGTLLRFH</sequence>
<evidence type="ECO:0000313" key="1">
    <source>
        <dbReference type="EMBL" id="MBF9150003.1"/>
    </source>
</evidence>
<keyword evidence="2" id="KW-1185">Reference proteome</keyword>
<evidence type="ECO:0008006" key="3">
    <source>
        <dbReference type="Google" id="ProtNLM"/>
    </source>
</evidence>
<name>A0ABS0HCJ8_9SPHN</name>
<accession>A0ABS0HCJ8</accession>
<proteinExistence type="predicted"/>
<gene>
    <name evidence="1" type="ORF">I2488_03195</name>
</gene>
<dbReference type="RefSeq" id="WP_196274379.1">
    <property type="nucleotide sequence ID" value="NZ_JADQDC010000002.1"/>
</dbReference>
<dbReference type="EMBL" id="JADQDC010000002">
    <property type="protein sequence ID" value="MBF9150003.1"/>
    <property type="molecule type" value="Genomic_DNA"/>
</dbReference>
<reference evidence="1 2" key="1">
    <citation type="submission" date="2020-11" db="EMBL/GenBank/DDBJ databases">
        <title>The genome sequence of Novosphingobium sp. 1Y9A.</title>
        <authorList>
            <person name="Liu Y."/>
        </authorList>
    </citation>
    <scope>NUCLEOTIDE SEQUENCE [LARGE SCALE GENOMIC DNA]</scope>
    <source>
        <strain evidence="1 2">1Y9A</strain>
    </source>
</reference>
<evidence type="ECO:0000313" key="2">
    <source>
        <dbReference type="Proteomes" id="UP000600799"/>
    </source>
</evidence>
<comment type="caution">
    <text evidence="1">The sequence shown here is derived from an EMBL/GenBank/DDBJ whole genome shotgun (WGS) entry which is preliminary data.</text>
</comment>